<dbReference type="GO" id="GO:0036089">
    <property type="term" value="P:cleavage furrow formation"/>
    <property type="evidence" value="ECO:0007669"/>
    <property type="project" value="TreeGrafter"/>
</dbReference>
<dbReference type="EMBL" id="JAPWDV010000003">
    <property type="protein sequence ID" value="KAJ6217104.1"/>
    <property type="molecule type" value="Genomic_DNA"/>
</dbReference>
<dbReference type="GO" id="GO:0008017">
    <property type="term" value="F:microtubule binding"/>
    <property type="evidence" value="ECO:0007669"/>
    <property type="project" value="TreeGrafter"/>
</dbReference>
<name>A0A9Q0RJU4_BLOTA</name>
<dbReference type="GO" id="GO:0005938">
    <property type="term" value="C:cell cortex"/>
    <property type="evidence" value="ECO:0007669"/>
    <property type="project" value="TreeGrafter"/>
</dbReference>
<comment type="caution">
    <text evidence="1">The sequence shown here is derived from an EMBL/GenBank/DDBJ whole genome shotgun (WGS) entry which is preliminary data.</text>
</comment>
<sequence>MVKCILMDFPEELTSTMPSSSKTMCDTSSKYDDDDIHLEGSFHLNETISNENDHSINDCLSSPNSYQMDDDSTSYFERSVSPIFTSPSCSSSLNSPSCGVRIKQSDQVEDQFNSEINLLSYSYNTVHSVPKHIGRKCKHTDINVNTPTVSLSSILDVTNHISEGHAWGLIFQCLRSIEQLIEQFDASCCSSTNSSCSENDSLEIVKLNTFDELILEYNGNISNKTWTDHDNAKELIVIKNVSSINSIASSIGTLVYRALPFNEKQHSDSIAPHRKTNKVLMETNLDESDEDEEEDMEPDLEPELEDLFWLLTGSVKQDNLSSTVDEGYADDEEPLSSYLKKSCIPLALQKCVQRFHDKLLYLKVASSNLDDKISLYDNQPNEPLDVDQYFRTVVLLMADEHVKLKKFLNQLHCDKPRQLDTVNYKWMNRSKSTTDELDLEKLRILAHTWIKVMSELRFGVHLKRTNRDEPDSRMGPPNSVTNEPFNMLMEQIRQTNKDNLKSWLNDDLRRYTRRERLQHSISLPAMDYRLGINRNIIQEQLKNLKPASVRHIRQLPVQEPSLHERLMNNIKSFDLSSLRRTTTTVKPDIFELYLQEKSNFYQRTPKKGNMNRPKSEMYLNSNCYSTPIGPLRRSIEETEISKSASSLNTCRGSPLRDSPFQPNVQSAVQQSSRFRRFNSLYILKDGSKRKNLANDDSFNTSTRSPSILDSSPLKLISSNIASVLGGSKRYKEKRANKKLKNQSENSLSDGSLSFRRASSILIPSSQCCRHGQLAAIQNTGFHSNLKCLQCTNEQYFVNVLQCIEDMIDRQRCARENKKVILDFMGTSSGDFFNIACGDWNDSTDKCDQLAPLKRSSPNKFTSRYLTPVFLVMDLLGSLGA</sequence>
<dbReference type="GO" id="GO:0030041">
    <property type="term" value="P:actin filament polymerization"/>
    <property type="evidence" value="ECO:0007669"/>
    <property type="project" value="TreeGrafter"/>
</dbReference>
<dbReference type="PANTHER" id="PTHR21345:SF3">
    <property type="entry name" value="PROTEIN SPIRE"/>
    <property type="match status" value="1"/>
</dbReference>
<dbReference type="GO" id="GO:0003779">
    <property type="term" value="F:actin binding"/>
    <property type="evidence" value="ECO:0007669"/>
    <property type="project" value="InterPro"/>
</dbReference>
<dbReference type="GO" id="GO:0040038">
    <property type="term" value="P:polar body extrusion after meiotic divisions"/>
    <property type="evidence" value="ECO:0007669"/>
    <property type="project" value="TreeGrafter"/>
</dbReference>
<dbReference type="Proteomes" id="UP001142055">
    <property type="component" value="Chromosome 3"/>
</dbReference>
<dbReference type="Gene3D" id="1.10.510.10">
    <property type="entry name" value="Transferase(Phosphotransferase) domain 1"/>
    <property type="match status" value="1"/>
</dbReference>
<accession>A0A9Q0RJU4</accession>
<dbReference type="InterPro" id="IPR029901">
    <property type="entry name" value="Spire"/>
</dbReference>
<organism evidence="1 2">
    <name type="scientific">Blomia tropicalis</name>
    <name type="common">Mite</name>
    <dbReference type="NCBI Taxonomy" id="40697"/>
    <lineage>
        <taxon>Eukaryota</taxon>
        <taxon>Metazoa</taxon>
        <taxon>Ecdysozoa</taxon>
        <taxon>Arthropoda</taxon>
        <taxon>Chelicerata</taxon>
        <taxon>Arachnida</taxon>
        <taxon>Acari</taxon>
        <taxon>Acariformes</taxon>
        <taxon>Sarcoptiformes</taxon>
        <taxon>Astigmata</taxon>
        <taxon>Glycyphagoidea</taxon>
        <taxon>Echimyopodidae</taxon>
        <taxon>Blomia</taxon>
    </lineage>
</organism>
<dbReference type="GO" id="GO:0048193">
    <property type="term" value="P:Golgi vesicle transport"/>
    <property type="evidence" value="ECO:0007669"/>
    <property type="project" value="TreeGrafter"/>
</dbReference>
<dbReference type="GO" id="GO:0051295">
    <property type="term" value="P:establishment of meiotic spindle localization"/>
    <property type="evidence" value="ECO:0007669"/>
    <property type="project" value="TreeGrafter"/>
</dbReference>
<dbReference type="AlphaFoldDB" id="A0A9Q0RJU4"/>
<protein>
    <submittedName>
        <fullName evidence="1">Uncharacterized protein</fullName>
    </submittedName>
</protein>
<evidence type="ECO:0000313" key="2">
    <source>
        <dbReference type="Proteomes" id="UP001142055"/>
    </source>
</evidence>
<evidence type="ECO:0000313" key="1">
    <source>
        <dbReference type="EMBL" id="KAJ6217104.1"/>
    </source>
</evidence>
<dbReference type="GO" id="GO:0045010">
    <property type="term" value="P:actin nucleation"/>
    <property type="evidence" value="ECO:0007669"/>
    <property type="project" value="InterPro"/>
</dbReference>
<gene>
    <name evidence="1" type="ORF">RDWZM_008261</name>
</gene>
<keyword evidence="2" id="KW-1185">Reference proteome</keyword>
<proteinExistence type="predicted"/>
<dbReference type="GO" id="GO:0051639">
    <property type="term" value="P:actin filament network formation"/>
    <property type="evidence" value="ECO:0007669"/>
    <property type="project" value="TreeGrafter"/>
</dbReference>
<dbReference type="GO" id="GO:0030659">
    <property type="term" value="C:cytoplasmic vesicle membrane"/>
    <property type="evidence" value="ECO:0007669"/>
    <property type="project" value="TreeGrafter"/>
</dbReference>
<reference evidence="1" key="1">
    <citation type="submission" date="2022-12" db="EMBL/GenBank/DDBJ databases">
        <title>Genome assemblies of Blomia tropicalis.</title>
        <authorList>
            <person name="Cui Y."/>
        </authorList>
    </citation>
    <scope>NUCLEOTIDE SEQUENCE</scope>
    <source>
        <tissue evidence="1">Adult mites</tissue>
    </source>
</reference>
<dbReference type="PANTHER" id="PTHR21345">
    <property type="entry name" value="SPIRE"/>
    <property type="match status" value="1"/>
</dbReference>